<organism evidence="1 2">
    <name type="scientific">Nocardioides iriomotensis</name>
    <dbReference type="NCBI Taxonomy" id="715784"/>
    <lineage>
        <taxon>Bacteria</taxon>
        <taxon>Bacillati</taxon>
        <taxon>Actinomycetota</taxon>
        <taxon>Actinomycetes</taxon>
        <taxon>Propionibacteriales</taxon>
        <taxon>Nocardioidaceae</taxon>
        <taxon>Nocardioides</taxon>
    </lineage>
</organism>
<evidence type="ECO:0000313" key="1">
    <source>
        <dbReference type="EMBL" id="RYU14607.1"/>
    </source>
</evidence>
<keyword evidence="2" id="KW-1185">Reference proteome</keyword>
<dbReference type="InterPro" id="IPR011335">
    <property type="entry name" value="Restrct_endonuc-II-like"/>
</dbReference>
<protein>
    <recommendedName>
        <fullName evidence="3">Type IV toxin-antitoxin system AbiEi family antitoxin domain-containing protein</fullName>
    </recommendedName>
</protein>
<sequence>MDLLLPVDADERLPFGEPFTIAHARDRGVSERVLQRLARDGTLRRVFRGVYVDSAADDDLLMRARALALVVPPTAVVTDESAAWARGIDLVARGEHVVPPPVTVVQPHGHGRVRQRGADGRRRMLFPRDVELLHGVRVTTALRTGLDLARTRSRARGLAALDAMLRTRTFTHDEMMAEIKRFSGFRGVVRLRALAPLADGRAESPAESVMRLLWHDAGLPVPTLQIPVTDEDGVEMFRLDMGLPEIRYAVEYDGVAWHSSPAQRARDRRRRAYLRDEEGWLIDVLGTDQVFTHPRRAVEIMRAGIAQAERRARRTA</sequence>
<evidence type="ECO:0008006" key="3">
    <source>
        <dbReference type="Google" id="ProtNLM"/>
    </source>
</evidence>
<dbReference type="OrthoDB" id="5517693at2"/>
<dbReference type="Proteomes" id="UP000291189">
    <property type="component" value="Unassembled WGS sequence"/>
</dbReference>
<proteinExistence type="predicted"/>
<dbReference type="Gene3D" id="3.40.960.10">
    <property type="entry name" value="VSR Endonuclease"/>
    <property type="match status" value="1"/>
</dbReference>
<dbReference type="RefSeq" id="WP_129985491.1">
    <property type="nucleotide sequence ID" value="NZ_SDPU01000010.1"/>
</dbReference>
<dbReference type="EMBL" id="SDPU01000010">
    <property type="protein sequence ID" value="RYU14607.1"/>
    <property type="molecule type" value="Genomic_DNA"/>
</dbReference>
<dbReference type="AlphaFoldDB" id="A0A4Q5J7D3"/>
<comment type="caution">
    <text evidence="1">The sequence shown here is derived from an EMBL/GenBank/DDBJ whole genome shotgun (WGS) entry which is preliminary data.</text>
</comment>
<evidence type="ECO:0000313" key="2">
    <source>
        <dbReference type="Proteomes" id="UP000291189"/>
    </source>
</evidence>
<reference evidence="1 2" key="1">
    <citation type="submission" date="2019-01" db="EMBL/GenBank/DDBJ databases">
        <title>Nocardioides guangzhouensis sp. nov., an actinobacterium isolated from soil.</title>
        <authorList>
            <person name="Fu Y."/>
            <person name="Cai Y."/>
            <person name="Lin Z."/>
            <person name="Chen P."/>
        </authorList>
    </citation>
    <scope>NUCLEOTIDE SEQUENCE [LARGE SCALE GENOMIC DNA]</scope>
    <source>
        <strain evidence="1 2">NBRC 105384</strain>
    </source>
</reference>
<name>A0A4Q5J7D3_9ACTN</name>
<gene>
    <name evidence="1" type="ORF">ETU37_03595</name>
</gene>
<accession>A0A4Q5J7D3</accession>
<dbReference type="SUPFAM" id="SSF52980">
    <property type="entry name" value="Restriction endonuclease-like"/>
    <property type="match status" value="1"/>
</dbReference>